<dbReference type="InterPro" id="IPR048474">
    <property type="entry name" value="M1E1E6-like_sf"/>
</dbReference>
<name>A0AB73FUM1_9BURK</name>
<evidence type="ECO:0000313" key="2">
    <source>
        <dbReference type="EMBL" id="KVM23301.1"/>
    </source>
</evidence>
<protein>
    <recommendedName>
        <fullName evidence="1">Integron cassette protein domain-containing protein</fullName>
    </recommendedName>
</protein>
<dbReference type="EMBL" id="LOZE01000121">
    <property type="protein sequence ID" value="KVM23301.1"/>
    <property type="molecule type" value="Genomic_DNA"/>
</dbReference>
<reference evidence="2 3" key="1">
    <citation type="submission" date="2015-11" db="EMBL/GenBank/DDBJ databases">
        <title>Expanding the genomic diversity of Burkholderia species for the development of highly accurate diagnostics.</title>
        <authorList>
            <person name="Sahl J."/>
            <person name="Keim P."/>
            <person name="Wagner D."/>
        </authorList>
    </citation>
    <scope>NUCLEOTIDE SEQUENCE [LARGE SCALE GENOMIC DNA]</scope>
    <source>
        <strain evidence="2 3">MSMB2058</strain>
    </source>
</reference>
<dbReference type="Gene3D" id="3.30.2210.10">
    <property type="entry name" value="Integron cassette protein superfamily"/>
    <property type="match status" value="1"/>
</dbReference>
<dbReference type="Proteomes" id="UP000061665">
    <property type="component" value="Unassembled WGS sequence"/>
</dbReference>
<dbReference type="AlphaFoldDB" id="A0AB73FUM1"/>
<feature type="domain" description="Integron cassette protein" evidence="1">
    <location>
        <begin position="8"/>
        <end position="110"/>
    </location>
</feature>
<sequence>MREMSMPTIELQIFSPRWGHDDTYEIELERDHMEITRGANTARADWQDNADPAWSGWTVEGMMGNDSIHPPAVTQRMFQRVWTAWRGGEVDDAQAEAELQALADWINAVTRAKPRTDFWRAYF</sequence>
<evidence type="ECO:0000259" key="1">
    <source>
        <dbReference type="Pfam" id="PF21648"/>
    </source>
</evidence>
<comment type="caution">
    <text evidence="2">The sequence shown here is derived from an EMBL/GenBank/DDBJ whole genome shotgun (WGS) entry which is preliminary data.</text>
</comment>
<gene>
    <name evidence="2" type="ORF">WJ53_17635</name>
</gene>
<proteinExistence type="predicted"/>
<dbReference type="InterPro" id="IPR048473">
    <property type="entry name" value="M1E1E6-like"/>
</dbReference>
<accession>A0AB73FUM1</accession>
<organism evidence="2 3">
    <name type="scientific">Burkholderia ubonensis</name>
    <dbReference type="NCBI Taxonomy" id="101571"/>
    <lineage>
        <taxon>Bacteria</taxon>
        <taxon>Pseudomonadati</taxon>
        <taxon>Pseudomonadota</taxon>
        <taxon>Betaproteobacteria</taxon>
        <taxon>Burkholderiales</taxon>
        <taxon>Burkholderiaceae</taxon>
        <taxon>Burkholderia</taxon>
        <taxon>Burkholderia cepacia complex</taxon>
    </lineage>
</organism>
<dbReference type="Pfam" id="PF21648">
    <property type="entry name" value="M1E1E6-like"/>
    <property type="match status" value="1"/>
</dbReference>
<evidence type="ECO:0000313" key="3">
    <source>
        <dbReference type="Proteomes" id="UP000061665"/>
    </source>
</evidence>